<keyword evidence="1" id="KW-0812">Transmembrane</keyword>
<accession>A0AAW6T1L3</accession>
<keyword evidence="1" id="KW-1133">Transmembrane helix</keyword>
<sequence>MENLLFKWMFQVDQAFFKIEVKQRDLTKIEIKIGRYIQMALFLIQVIGVIFLLVICAGAVLMYEFLRALPTESSRTIDPDPTLTTNTHSLKKTV</sequence>
<dbReference type="AlphaFoldDB" id="A0AAW6T1L3"/>
<comment type="caution">
    <text evidence="2">The sequence shown here is derived from an EMBL/GenBank/DDBJ whole genome shotgun (WGS) entry which is preliminary data.</text>
</comment>
<keyword evidence="1" id="KW-0472">Membrane</keyword>
<evidence type="ECO:0000313" key="3">
    <source>
        <dbReference type="Proteomes" id="UP001159179"/>
    </source>
</evidence>
<dbReference type="RefSeq" id="WP_280617581.1">
    <property type="nucleotide sequence ID" value="NZ_JAROYP010000010.1"/>
</dbReference>
<dbReference type="Proteomes" id="UP001159179">
    <property type="component" value="Unassembled WGS sequence"/>
</dbReference>
<proteinExistence type="predicted"/>
<evidence type="ECO:0000256" key="1">
    <source>
        <dbReference type="SAM" id="Phobius"/>
    </source>
</evidence>
<gene>
    <name evidence="2" type="ORF">P5X88_17515</name>
</gene>
<dbReference type="EMBL" id="JAROYP010000010">
    <property type="protein sequence ID" value="MDH5162736.1"/>
    <property type="molecule type" value="Genomic_DNA"/>
</dbReference>
<protein>
    <submittedName>
        <fullName evidence="2">Uncharacterized protein</fullName>
    </submittedName>
</protein>
<feature type="transmembrane region" description="Helical" evidence="1">
    <location>
        <begin position="40"/>
        <end position="63"/>
    </location>
</feature>
<name>A0AAW6T1L3_9BACI</name>
<evidence type="ECO:0000313" key="2">
    <source>
        <dbReference type="EMBL" id="MDH5162736.1"/>
    </source>
</evidence>
<reference evidence="2" key="1">
    <citation type="submission" date="2023-03" db="EMBL/GenBank/DDBJ databases">
        <title>Bacterial isolates from washroom surfaces on a university campus.</title>
        <authorList>
            <person name="Holman D.B."/>
            <person name="Gzyl K.E."/>
            <person name="Taheri A.E."/>
        </authorList>
    </citation>
    <scope>NUCLEOTIDE SEQUENCE</scope>
    <source>
        <strain evidence="2">RD03</strain>
    </source>
</reference>
<organism evidence="2 3">
    <name type="scientific">Heyndrickxia oleronia</name>
    <dbReference type="NCBI Taxonomy" id="38875"/>
    <lineage>
        <taxon>Bacteria</taxon>
        <taxon>Bacillati</taxon>
        <taxon>Bacillota</taxon>
        <taxon>Bacilli</taxon>
        <taxon>Bacillales</taxon>
        <taxon>Bacillaceae</taxon>
        <taxon>Heyndrickxia</taxon>
    </lineage>
</organism>